<evidence type="ECO:0000313" key="2">
    <source>
        <dbReference type="Proteomes" id="UP000319296"/>
    </source>
</evidence>
<accession>A0A519BL43</accession>
<organism evidence="1 2">
    <name type="scientific">Candidatus Acididesulfobacter diazotrophicus</name>
    <dbReference type="NCBI Taxonomy" id="2597226"/>
    <lineage>
        <taxon>Bacteria</taxon>
        <taxon>Deltaproteobacteria</taxon>
        <taxon>Candidatus Acidulodesulfobacterales</taxon>
        <taxon>Candidatus Acididesulfobacter</taxon>
    </lineage>
</organism>
<dbReference type="EMBL" id="SGBB01000016">
    <property type="protein sequence ID" value="RZD17997.1"/>
    <property type="molecule type" value="Genomic_DNA"/>
</dbReference>
<evidence type="ECO:0000313" key="1">
    <source>
        <dbReference type="EMBL" id="RZD17997.1"/>
    </source>
</evidence>
<dbReference type="AlphaFoldDB" id="A0A519BL43"/>
<proteinExistence type="predicted"/>
<reference evidence="1 2" key="1">
    <citation type="journal article" date="2019" name="ISME J.">
        <title>Insights into ecological role of a new deltaproteobacterial order Candidatus Acidulodesulfobacterales by metagenomics and metatranscriptomics.</title>
        <authorList>
            <person name="Tan S."/>
            <person name="Liu J."/>
            <person name="Fang Y."/>
            <person name="Hedlund B.P."/>
            <person name="Lian Z.H."/>
            <person name="Huang L.Y."/>
            <person name="Li J.T."/>
            <person name="Huang L.N."/>
            <person name="Li W.J."/>
            <person name="Jiang H.C."/>
            <person name="Dong H.L."/>
            <person name="Shu W.S."/>
        </authorList>
    </citation>
    <scope>NUCLEOTIDE SEQUENCE [LARGE SCALE GENOMIC DNA]</scope>
    <source>
        <strain evidence="1">AP1</strain>
    </source>
</reference>
<sequence length="155" mass="17795">MSDQVFVKEAAKKVTTELDLPENWINDGVKGYISAKQNEPGAITLFRSYPSEDNSVLRVFVPSKEYLLAMKCLAMRDLKDSEDINDINNLISDLKFTNSKEVINLVSKFYPDNLILPKVKFGIEEIIEKSNLESQLEQNKPDIAHSETIKRKFRR</sequence>
<name>A0A519BL43_9DELT</name>
<dbReference type="Proteomes" id="UP000319296">
    <property type="component" value="Unassembled WGS sequence"/>
</dbReference>
<gene>
    <name evidence="1" type="ORF">EVG15_08050</name>
</gene>
<protein>
    <submittedName>
        <fullName evidence="1">Uncharacterized protein</fullName>
    </submittedName>
</protein>
<comment type="caution">
    <text evidence="1">The sequence shown here is derived from an EMBL/GenBank/DDBJ whole genome shotgun (WGS) entry which is preliminary data.</text>
</comment>